<evidence type="ECO:0000256" key="3">
    <source>
        <dbReference type="ARBA" id="ARBA00023163"/>
    </source>
</evidence>
<dbReference type="Pfam" id="PF00027">
    <property type="entry name" value="cNMP_binding"/>
    <property type="match status" value="1"/>
</dbReference>
<sequence>MISPTIQTEIKKFYMAQPDFGNLPMQDLDRLSEATRFKRVHRGQWIFDQGDELSDVYFLKEGHVKVTAMNAEGDLTYLSFLTPQAIFPLRGILNGEEYCYNSIAITDLEVYIVPVTEIRRVIIHNYACLVSFIQRMERLIERTTSLIEQTTSSNATQRVCQVLSGLKAEYGQKRGTVRQIPFQILLKDLAVLSGTTTETVTTVVKQLQQQNKIRYNRKLISFI</sequence>
<dbReference type="SMART" id="SM00100">
    <property type="entry name" value="cNMP"/>
    <property type="match status" value="1"/>
</dbReference>
<dbReference type="GO" id="GO:0005829">
    <property type="term" value="C:cytosol"/>
    <property type="evidence" value="ECO:0007669"/>
    <property type="project" value="TreeGrafter"/>
</dbReference>
<organism evidence="6 7">
    <name type="scientific">Pediococcus acidilactici</name>
    <dbReference type="NCBI Taxonomy" id="1254"/>
    <lineage>
        <taxon>Bacteria</taxon>
        <taxon>Bacillati</taxon>
        <taxon>Bacillota</taxon>
        <taxon>Bacilli</taxon>
        <taxon>Lactobacillales</taxon>
        <taxon>Lactobacillaceae</taxon>
        <taxon>Pediococcus</taxon>
        <taxon>Pediococcus acidilactici group</taxon>
    </lineage>
</organism>
<reference evidence="6" key="2">
    <citation type="submission" date="2023-10" db="EMBL/GenBank/DDBJ databases">
        <authorList>
            <person name="Khurajog B."/>
        </authorList>
    </citation>
    <scope>NUCLEOTIDE SEQUENCE</scope>
    <source>
        <strain evidence="6">BF9</strain>
    </source>
</reference>
<dbReference type="InterPro" id="IPR036390">
    <property type="entry name" value="WH_DNA-bd_sf"/>
</dbReference>
<dbReference type="PANTHER" id="PTHR24567:SF74">
    <property type="entry name" value="HTH-TYPE TRANSCRIPTIONAL REGULATOR ARCR"/>
    <property type="match status" value="1"/>
</dbReference>
<reference evidence="6" key="1">
    <citation type="journal article" date="2023" name="PeerJ">
        <title>Selection and evaluation of lactic acid bacteria from chicken feces in Thailand as potential probiotics.</title>
        <authorList>
            <person name="Khurajog B."/>
            <person name="Disastra Y."/>
            <person name="Lawwyne L.D."/>
            <person name="Sirichokchatchawan W."/>
            <person name="Niyomtham W."/>
            <person name="Yindee J."/>
            <person name="Hampson D.J."/>
            <person name="Prapasarakul N."/>
        </authorList>
    </citation>
    <scope>NUCLEOTIDE SEQUENCE</scope>
    <source>
        <strain evidence="6">BF9</strain>
    </source>
</reference>
<dbReference type="InterPro" id="IPR050397">
    <property type="entry name" value="Env_Response_Regulators"/>
</dbReference>
<dbReference type="EMBL" id="JAWJAV010000001">
    <property type="protein sequence ID" value="MDV2620135.1"/>
    <property type="molecule type" value="Genomic_DNA"/>
</dbReference>
<comment type="caution">
    <text evidence="6">The sequence shown here is derived from an EMBL/GenBank/DDBJ whole genome shotgun (WGS) entry which is preliminary data.</text>
</comment>
<dbReference type="Gene3D" id="1.10.10.10">
    <property type="entry name" value="Winged helix-like DNA-binding domain superfamily/Winged helix DNA-binding domain"/>
    <property type="match status" value="1"/>
</dbReference>
<dbReference type="Pfam" id="PF13545">
    <property type="entry name" value="HTH_Crp_2"/>
    <property type="match status" value="1"/>
</dbReference>
<proteinExistence type="predicted"/>
<dbReference type="CDD" id="cd00038">
    <property type="entry name" value="CAP_ED"/>
    <property type="match status" value="1"/>
</dbReference>
<dbReference type="SUPFAM" id="SSF51206">
    <property type="entry name" value="cAMP-binding domain-like"/>
    <property type="match status" value="1"/>
</dbReference>
<feature type="domain" description="Cyclic nucleotide-binding" evidence="4">
    <location>
        <begin position="19"/>
        <end position="122"/>
    </location>
</feature>
<name>A0AAW8Y999_PEDAC</name>
<gene>
    <name evidence="6" type="ORF">R0G89_00095</name>
</gene>
<dbReference type="PROSITE" id="PS51063">
    <property type="entry name" value="HTH_CRP_2"/>
    <property type="match status" value="1"/>
</dbReference>
<feature type="domain" description="HTH crp-type" evidence="5">
    <location>
        <begin position="153"/>
        <end position="223"/>
    </location>
</feature>
<dbReference type="PROSITE" id="PS50042">
    <property type="entry name" value="CNMP_BINDING_3"/>
    <property type="match status" value="1"/>
</dbReference>
<accession>A0AAW8Y999</accession>
<dbReference type="GO" id="GO:0003700">
    <property type="term" value="F:DNA-binding transcription factor activity"/>
    <property type="evidence" value="ECO:0007669"/>
    <property type="project" value="TreeGrafter"/>
</dbReference>
<evidence type="ECO:0000256" key="2">
    <source>
        <dbReference type="ARBA" id="ARBA00023125"/>
    </source>
</evidence>
<dbReference type="InterPro" id="IPR036388">
    <property type="entry name" value="WH-like_DNA-bd_sf"/>
</dbReference>
<dbReference type="GO" id="GO:0003677">
    <property type="term" value="F:DNA binding"/>
    <property type="evidence" value="ECO:0007669"/>
    <property type="project" value="UniProtKB-KW"/>
</dbReference>
<evidence type="ECO:0000259" key="5">
    <source>
        <dbReference type="PROSITE" id="PS51063"/>
    </source>
</evidence>
<keyword evidence="1" id="KW-0805">Transcription regulation</keyword>
<dbReference type="RefSeq" id="WP_160185541.1">
    <property type="nucleotide sequence ID" value="NZ_JAWJAV010000001.1"/>
</dbReference>
<dbReference type="InterPro" id="IPR012318">
    <property type="entry name" value="HTH_CRP"/>
</dbReference>
<evidence type="ECO:0000313" key="6">
    <source>
        <dbReference type="EMBL" id="MDV2620135.1"/>
    </source>
</evidence>
<keyword evidence="2" id="KW-0238">DNA-binding</keyword>
<dbReference type="SUPFAM" id="SSF46785">
    <property type="entry name" value="Winged helix' DNA-binding domain"/>
    <property type="match status" value="1"/>
</dbReference>
<dbReference type="Gene3D" id="2.60.120.10">
    <property type="entry name" value="Jelly Rolls"/>
    <property type="match status" value="1"/>
</dbReference>
<evidence type="ECO:0000256" key="1">
    <source>
        <dbReference type="ARBA" id="ARBA00023015"/>
    </source>
</evidence>
<dbReference type="Proteomes" id="UP001280897">
    <property type="component" value="Unassembled WGS sequence"/>
</dbReference>
<dbReference type="AlphaFoldDB" id="A0AAW8Y999"/>
<dbReference type="InterPro" id="IPR018490">
    <property type="entry name" value="cNMP-bd_dom_sf"/>
</dbReference>
<dbReference type="PANTHER" id="PTHR24567">
    <property type="entry name" value="CRP FAMILY TRANSCRIPTIONAL REGULATORY PROTEIN"/>
    <property type="match status" value="1"/>
</dbReference>
<keyword evidence="3" id="KW-0804">Transcription</keyword>
<dbReference type="InterPro" id="IPR000595">
    <property type="entry name" value="cNMP-bd_dom"/>
</dbReference>
<evidence type="ECO:0000313" key="7">
    <source>
        <dbReference type="Proteomes" id="UP001280897"/>
    </source>
</evidence>
<evidence type="ECO:0000259" key="4">
    <source>
        <dbReference type="PROSITE" id="PS50042"/>
    </source>
</evidence>
<dbReference type="InterPro" id="IPR014710">
    <property type="entry name" value="RmlC-like_jellyroll"/>
</dbReference>
<protein>
    <submittedName>
        <fullName evidence="6">Crp/Fnr family transcriptional regulator</fullName>
    </submittedName>
</protein>